<accession>A0ACC2TUV1</accession>
<evidence type="ECO:0000313" key="2">
    <source>
        <dbReference type="Proteomes" id="UP001165960"/>
    </source>
</evidence>
<organism evidence="1 2">
    <name type="scientific">Entomophthora muscae</name>
    <dbReference type="NCBI Taxonomy" id="34485"/>
    <lineage>
        <taxon>Eukaryota</taxon>
        <taxon>Fungi</taxon>
        <taxon>Fungi incertae sedis</taxon>
        <taxon>Zoopagomycota</taxon>
        <taxon>Entomophthoromycotina</taxon>
        <taxon>Entomophthoromycetes</taxon>
        <taxon>Entomophthorales</taxon>
        <taxon>Entomophthoraceae</taxon>
        <taxon>Entomophthora</taxon>
    </lineage>
</organism>
<sequence length="96" mass="10826">MWILVIIPHHLETASYYPAISITLTLEEAHRAMPVLCLHFQANTNSYSNDTEKVLGVASMLSGDALDWFGKATAEEVEFCLDYLQFERKMMATGNN</sequence>
<evidence type="ECO:0000313" key="1">
    <source>
        <dbReference type="EMBL" id="KAJ9077987.1"/>
    </source>
</evidence>
<keyword evidence="2" id="KW-1185">Reference proteome</keyword>
<reference evidence="1" key="1">
    <citation type="submission" date="2022-04" db="EMBL/GenBank/DDBJ databases">
        <title>Genome of the entomopathogenic fungus Entomophthora muscae.</title>
        <authorList>
            <person name="Elya C."/>
            <person name="Lovett B.R."/>
            <person name="Lee E."/>
            <person name="Macias A.M."/>
            <person name="Hajek A.E."/>
            <person name="De Bivort B.L."/>
            <person name="Kasson M.T."/>
            <person name="De Fine Licht H.H."/>
            <person name="Stajich J.E."/>
        </authorList>
    </citation>
    <scope>NUCLEOTIDE SEQUENCE</scope>
    <source>
        <strain evidence="1">Berkeley</strain>
    </source>
</reference>
<dbReference type="EMBL" id="QTSX02002168">
    <property type="protein sequence ID" value="KAJ9077987.1"/>
    <property type="molecule type" value="Genomic_DNA"/>
</dbReference>
<proteinExistence type="predicted"/>
<dbReference type="Proteomes" id="UP001165960">
    <property type="component" value="Unassembled WGS sequence"/>
</dbReference>
<name>A0ACC2TUV1_9FUNG</name>
<comment type="caution">
    <text evidence="1">The sequence shown here is derived from an EMBL/GenBank/DDBJ whole genome shotgun (WGS) entry which is preliminary data.</text>
</comment>
<gene>
    <name evidence="1" type="ORF">DSO57_1011276</name>
</gene>
<protein>
    <submittedName>
        <fullName evidence="1">Uncharacterized protein</fullName>
    </submittedName>
</protein>